<keyword evidence="4" id="KW-1185">Reference proteome</keyword>
<feature type="domain" description="DUF6532" evidence="2">
    <location>
        <begin position="220"/>
        <end position="421"/>
    </location>
</feature>
<evidence type="ECO:0000313" key="3">
    <source>
        <dbReference type="EMBL" id="CDO74226.1"/>
    </source>
</evidence>
<evidence type="ECO:0000313" key="4">
    <source>
        <dbReference type="Proteomes" id="UP000029665"/>
    </source>
</evidence>
<protein>
    <recommendedName>
        <fullName evidence="2">DUF6532 domain-containing protein</fullName>
    </recommendedName>
</protein>
<dbReference type="OMA" id="QEDEHIW"/>
<dbReference type="Proteomes" id="UP000029665">
    <property type="component" value="Unassembled WGS sequence"/>
</dbReference>
<evidence type="ECO:0000256" key="1">
    <source>
        <dbReference type="SAM" id="MobiDB-lite"/>
    </source>
</evidence>
<sequence length="473" mass="52274">MLPDLSNVEDSTPAVVESRASTKHALEPVKHTKPKVSEHTSECGVLVPAPALCDGETSSSASDSEYNSSGEDGLVEDSDLEILERDPNELERQLSAERPRWTSESSEPVVLEARNKDMEQMGNDKVARKTHKQPNVEHPIWKDLPETQIAPLLNVLAPKTEPDIGDSKDGLRAPNANTAAASQMGANTYQLVFPEKSGPLNLLAQHAHIQAAARQSFIRVERELVMTHAFPNTLLRQCFVREALAASARELGHKALEAQILDNDQFARTLGSIPNQRISTFRSELKDLAQNSTAAHYGLVPGQCALKVKWLLGELIYIYPNLDFERNSGSWEKPYGHPLVLHILQQAFFGGPDSVSRRFPEIFVSSLQDKSEEHELPMAMVALVGTAIHAGLLQWQTGQFMKIEFSGNTFIDKYREHITFMMHTQTENARGYHTAMHNLYKAASGLDHTAPASSSAHAASAISRLAIHRMEVS</sequence>
<accession>A0A060SJ69</accession>
<feature type="region of interest" description="Disordered" evidence="1">
    <location>
        <begin position="1"/>
        <end position="81"/>
    </location>
</feature>
<organism evidence="3 4">
    <name type="scientific">Pycnoporus cinnabarinus</name>
    <name type="common">Cinnabar-red polypore</name>
    <name type="synonym">Trametes cinnabarina</name>
    <dbReference type="NCBI Taxonomy" id="5643"/>
    <lineage>
        <taxon>Eukaryota</taxon>
        <taxon>Fungi</taxon>
        <taxon>Dikarya</taxon>
        <taxon>Basidiomycota</taxon>
        <taxon>Agaricomycotina</taxon>
        <taxon>Agaricomycetes</taxon>
        <taxon>Polyporales</taxon>
        <taxon>Polyporaceae</taxon>
        <taxon>Trametes</taxon>
    </lineage>
</organism>
<dbReference type="HOGENOM" id="CLU_577635_0_0_1"/>
<name>A0A060SJ69_PYCCI</name>
<evidence type="ECO:0000259" key="2">
    <source>
        <dbReference type="Pfam" id="PF20149"/>
    </source>
</evidence>
<dbReference type="STRING" id="5643.A0A060SJ69"/>
<dbReference type="AlphaFoldDB" id="A0A060SJ69"/>
<feature type="compositionally biased region" description="Low complexity" evidence="1">
    <location>
        <begin position="58"/>
        <end position="69"/>
    </location>
</feature>
<gene>
    <name evidence="3" type="ORF">BN946_scf184721.g5</name>
</gene>
<comment type="caution">
    <text evidence="3">The sequence shown here is derived from an EMBL/GenBank/DDBJ whole genome shotgun (WGS) entry which is preliminary data.</text>
</comment>
<dbReference type="Pfam" id="PF20149">
    <property type="entry name" value="DUF6532"/>
    <property type="match status" value="1"/>
</dbReference>
<proteinExistence type="predicted"/>
<dbReference type="InterPro" id="IPR045341">
    <property type="entry name" value="DUF6532"/>
</dbReference>
<dbReference type="OrthoDB" id="3214739at2759"/>
<reference evidence="3" key="1">
    <citation type="submission" date="2014-01" db="EMBL/GenBank/DDBJ databases">
        <title>The genome of the white-rot fungus Pycnoporus cinnabarinus: a basidiomycete model with a versatile arsenal for lignocellulosic biomass breakdown.</title>
        <authorList>
            <person name="Levasseur A."/>
            <person name="Lomascolo A."/>
            <person name="Ruiz-Duenas F.J."/>
            <person name="Uzan E."/>
            <person name="Piumi F."/>
            <person name="Kues U."/>
            <person name="Ram A.F.J."/>
            <person name="Murat C."/>
            <person name="Haon M."/>
            <person name="Benoit I."/>
            <person name="Arfi Y."/>
            <person name="Chevret D."/>
            <person name="Drula E."/>
            <person name="Kwon M.J."/>
            <person name="Gouret P."/>
            <person name="Lesage-Meessen L."/>
            <person name="Lombard V."/>
            <person name="Mariette J."/>
            <person name="Noirot C."/>
            <person name="Park J."/>
            <person name="Patyshakuliyeva A."/>
            <person name="Wieneger R.A.B."/>
            <person name="Wosten H.A.B."/>
            <person name="Martin F."/>
            <person name="Coutinho P.M."/>
            <person name="de Vries R."/>
            <person name="Martinez A.T."/>
            <person name="Klopp C."/>
            <person name="Pontarotti P."/>
            <person name="Henrissat B."/>
            <person name="Record E."/>
        </authorList>
    </citation>
    <scope>NUCLEOTIDE SEQUENCE [LARGE SCALE GENOMIC DNA]</scope>
    <source>
        <strain evidence="3">BRFM137</strain>
    </source>
</reference>
<dbReference type="EMBL" id="CCBP010000127">
    <property type="protein sequence ID" value="CDO74226.1"/>
    <property type="molecule type" value="Genomic_DNA"/>
</dbReference>
<feature type="compositionally biased region" description="Basic and acidic residues" evidence="1">
    <location>
        <begin position="24"/>
        <end position="41"/>
    </location>
</feature>